<proteinExistence type="predicted"/>
<dbReference type="STRING" id="1232681.ADIS_0989"/>
<gene>
    <name evidence="1" type="ORF">ADIS_0989</name>
</gene>
<evidence type="ECO:0000313" key="2">
    <source>
        <dbReference type="Proteomes" id="UP000013909"/>
    </source>
</evidence>
<accession>R7ZWJ7</accession>
<dbReference type="Proteomes" id="UP000013909">
    <property type="component" value="Unassembled WGS sequence"/>
</dbReference>
<organism evidence="1 2">
    <name type="scientific">Lunatimonas lonarensis</name>
    <dbReference type="NCBI Taxonomy" id="1232681"/>
    <lineage>
        <taxon>Bacteria</taxon>
        <taxon>Pseudomonadati</taxon>
        <taxon>Bacteroidota</taxon>
        <taxon>Cytophagia</taxon>
        <taxon>Cytophagales</taxon>
        <taxon>Cyclobacteriaceae</taxon>
    </lineage>
</organism>
<comment type="caution">
    <text evidence="1">The sequence shown here is derived from an EMBL/GenBank/DDBJ whole genome shotgun (WGS) entry which is preliminary data.</text>
</comment>
<protein>
    <recommendedName>
        <fullName evidence="3">Transposase</fullName>
    </recommendedName>
</protein>
<reference evidence="1 2" key="1">
    <citation type="submission" date="2013-02" db="EMBL/GenBank/DDBJ databases">
        <title>A novel strain isolated from Lonar lake, Maharashtra, India.</title>
        <authorList>
            <person name="Singh A."/>
        </authorList>
    </citation>
    <scope>NUCLEOTIDE SEQUENCE [LARGE SCALE GENOMIC DNA]</scope>
    <source>
        <strain evidence="1 2">AK24</strain>
    </source>
</reference>
<dbReference type="RefSeq" id="WP_010853137.1">
    <property type="nucleotide sequence ID" value="NZ_AQHR01000031.1"/>
</dbReference>
<sequence>MEKGHKSLSIFAFQEKFPSDRECYKYLASKANLGSFMRDHIAADALVKKDCWAGYKGMENEFPNLVREKSGKKGGEFWCHAPCY</sequence>
<dbReference type="AlphaFoldDB" id="R7ZWJ7"/>
<keyword evidence="2" id="KW-1185">Reference proteome</keyword>
<dbReference type="EMBL" id="AQHR01000031">
    <property type="protein sequence ID" value="EON78520.1"/>
    <property type="molecule type" value="Genomic_DNA"/>
</dbReference>
<dbReference type="OrthoDB" id="1023020at2"/>
<evidence type="ECO:0000313" key="1">
    <source>
        <dbReference type="EMBL" id="EON78520.1"/>
    </source>
</evidence>
<evidence type="ECO:0008006" key="3">
    <source>
        <dbReference type="Google" id="ProtNLM"/>
    </source>
</evidence>
<name>R7ZWJ7_9BACT</name>